<dbReference type="Gene3D" id="2.30.130.30">
    <property type="entry name" value="Hypothetical protein"/>
    <property type="match status" value="1"/>
</dbReference>
<dbReference type="RefSeq" id="WP_037976994.1">
    <property type="nucleotide sequence ID" value="NZ_JMKI01000037.1"/>
</dbReference>
<evidence type="ECO:0000313" key="3">
    <source>
        <dbReference type="Proteomes" id="UP000027665"/>
    </source>
</evidence>
<dbReference type="Proteomes" id="UP000027665">
    <property type="component" value="Unassembled WGS sequence"/>
</dbReference>
<comment type="caution">
    <text evidence="2">The sequence shown here is derived from an EMBL/GenBank/DDBJ whole genome shotgun (WGS) entry which is preliminary data.</text>
</comment>
<evidence type="ECO:0000313" key="2">
    <source>
        <dbReference type="EMBL" id="KEJ91707.1"/>
    </source>
</evidence>
<name>A0A073J1X6_9BACT</name>
<dbReference type="eggNOG" id="ENOG5033C0M">
    <property type="taxonomic scope" value="Bacteria"/>
</dbReference>
<gene>
    <name evidence="2" type="ORF">EH55_06950</name>
</gene>
<proteinExistence type="predicted"/>
<organism evidence="2 3">
    <name type="scientific">Synergistes jonesii</name>
    <dbReference type="NCBI Taxonomy" id="2754"/>
    <lineage>
        <taxon>Bacteria</taxon>
        <taxon>Thermotogati</taxon>
        <taxon>Synergistota</taxon>
        <taxon>Synergistia</taxon>
        <taxon>Synergistales</taxon>
        <taxon>Synergistaceae</taxon>
        <taxon>Synergistes</taxon>
    </lineage>
</organism>
<reference evidence="2 3" key="1">
    <citation type="submission" date="2014-04" db="EMBL/GenBank/DDBJ databases">
        <title>Draft Genome Sequence of Synergistes jonesii.</title>
        <authorList>
            <person name="Coil D.A."/>
            <person name="Eisen J.A."/>
            <person name="Holland-Moritz H.E."/>
        </authorList>
    </citation>
    <scope>NUCLEOTIDE SEQUENCE [LARGE SCALE GENOMIC DNA]</scope>
    <source>
        <strain evidence="2 3">78-1</strain>
    </source>
</reference>
<dbReference type="Pfam" id="PF12961">
    <property type="entry name" value="DUF3850"/>
    <property type="match status" value="1"/>
</dbReference>
<keyword evidence="3" id="KW-1185">Reference proteome</keyword>
<dbReference type="OrthoDB" id="1700487at2"/>
<dbReference type="STRING" id="2754.EH55_06950"/>
<evidence type="ECO:0000259" key="1">
    <source>
        <dbReference type="Pfam" id="PF12961"/>
    </source>
</evidence>
<dbReference type="EMBL" id="JMKI01000037">
    <property type="protein sequence ID" value="KEJ91707.1"/>
    <property type="molecule type" value="Genomic_DNA"/>
</dbReference>
<sequence>MQTHHLKLDKYYWDAVKSGEKSFEVRRDDRGLQKGDRLCLHKYDCSDDNGGHSSYYEGRYIQTIGDYETRTKEEYESDKMFAEITYILTGGQHGIEPGYVVLGIKLLKEHNDGNN</sequence>
<dbReference type="InterPro" id="IPR039440">
    <property type="entry name" value="DUF3850"/>
</dbReference>
<dbReference type="GeneID" id="90983997"/>
<protein>
    <recommendedName>
        <fullName evidence="1">DUF3850 domain-containing protein</fullName>
    </recommendedName>
</protein>
<dbReference type="AlphaFoldDB" id="A0A073J1X6"/>
<dbReference type="InterPro" id="IPR015947">
    <property type="entry name" value="PUA-like_sf"/>
</dbReference>
<accession>A0A073J1X6</accession>
<dbReference type="SUPFAM" id="SSF88697">
    <property type="entry name" value="PUA domain-like"/>
    <property type="match status" value="1"/>
</dbReference>
<feature type="domain" description="DUF3850" evidence="1">
    <location>
        <begin position="3"/>
        <end position="104"/>
    </location>
</feature>